<dbReference type="GO" id="GO:0008270">
    <property type="term" value="F:zinc ion binding"/>
    <property type="evidence" value="ECO:0007669"/>
    <property type="project" value="UniProtKB-UniRule"/>
</dbReference>
<dbReference type="GO" id="GO:0005524">
    <property type="term" value="F:ATP binding"/>
    <property type="evidence" value="ECO:0007669"/>
    <property type="project" value="UniProtKB-UniRule"/>
</dbReference>
<feature type="domain" description="Alanyl-transfer RNA synthetases family profile" evidence="10">
    <location>
        <begin position="1"/>
        <end position="608"/>
    </location>
</feature>
<evidence type="ECO:0000256" key="4">
    <source>
        <dbReference type="ARBA" id="ARBA00022741"/>
    </source>
</evidence>
<dbReference type="SUPFAM" id="SSF101353">
    <property type="entry name" value="Putative anticodon-binding domain of alanyl-tRNA synthetase (AlaRS)"/>
    <property type="match status" value="1"/>
</dbReference>
<keyword evidence="9" id="KW-0479">Metal-binding</keyword>
<dbReference type="GO" id="GO:0000049">
    <property type="term" value="F:tRNA binding"/>
    <property type="evidence" value="ECO:0007669"/>
    <property type="project" value="UniProtKB-KW"/>
</dbReference>
<dbReference type="PANTHER" id="PTHR11777">
    <property type="entry name" value="ALANYL-TRNA SYNTHETASE"/>
    <property type="match status" value="1"/>
</dbReference>
<organism evidence="11 12">
    <name type="scientific">Candidatus Falkowbacteria bacterium GW2011_GWF2_39_8</name>
    <dbReference type="NCBI Taxonomy" id="1618642"/>
    <lineage>
        <taxon>Bacteria</taxon>
        <taxon>Candidatus Falkowiibacteriota</taxon>
    </lineage>
</organism>
<dbReference type="HAMAP" id="MF_00036_B">
    <property type="entry name" value="Ala_tRNA_synth_B"/>
    <property type="match status" value="1"/>
</dbReference>
<accession>A0A0G0T626</accession>
<feature type="binding site" evidence="9">
    <location>
        <position position="574"/>
    </location>
    <ligand>
        <name>Zn(2+)</name>
        <dbReference type="ChEBI" id="CHEBI:29105"/>
    </ligand>
</feature>
<dbReference type="InterPro" id="IPR045864">
    <property type="entry name" value="aa-tRNA-synth_II/BPL/LPL"/>
</dbReference>
<keyword evidence="5 9" id="KW-0067">ATP-binding</keyword>
<dbReference type="FunFam" id="3.30.980.10:FF:000004">
    <property type="entry name" value="Alanine--tRNA ligase, cytoplasmic"/>
    <property type="match status" value="1"/>
</dbReference>
<evidence type="ECO:0000256" key="6">
    <source>
        <dbReference type="ARBA" id="ARBA00022884"/>
    </source>
</evidence>
<sequence length="608" mass="68720">MTAQQLRQKYLDFFKSKGHTIIPSASLVPHETDASTLFTTAGMHPLVPYLLGAEHPGGKRVVNVQKCVRTGDIDDVGDNRHLTFFEMMGNWSFGDYFKEEAIKWSFEFLTSPEWLGLDPKRLYVTTFKGENGIPRDEKAIEVWKETFAQAGMNVTVAGEDEMINNDIRIIPLGTDDNFWIAGATGPCGGDTEMFYDTRPEEGALEGKFSDLVGNYRLIEIWNDVFMEFNKTADGQYIKLEKPNVDTGMGVERTLMVLSGESTVFETELFQPIFEKIETLTHSKYSDNEETKRAFRIIADHIKTATLMISDGVTPSNTAQGYVLRRIIRRAIRYGKLIGMQTDFSPKIAEVVINMYGHFYQELNSNTKSIFEELKKEEDKFRLTLENGIKEFEKLKHKNADKTISGEDAFNLYQSYGFPFEITKELALEADLIIDEAGFNKELEKHQELSRTASAGMFKGGLADTEGITIKYHTATHLLLAALREILGPETFQKGSNITAERLRFDFNYDQKLTPEQIKQVEDLVNQKIGEKIPVELSELPKGEALNIAKVSFDPSKYGDIVKVYKIGDFSIELCGGPHVNNTEELGRFKIQKEEASSAGVRRIKAVLE</sequence>
<comment type="catalytic activity">
    <reaction evidence="9">
        <text>tRNA(Ala) + L-alanine + ATP = L-alanyl-tRNA(Ala) + AMP + diphosphate</text>
        <dbReference type="Rhea" id="RHEA:12540"/>
        <dbReference type="Rhea" id="RHEA-COMP:9657"/>
        <dbReference type="Rhea" id="RHEA-COMP:9923"/>
        <dbReference type="ChEBI" id="CHEBI:30616"/>
        <dbReference type="ChEBI" id="CHEBI:33019"/>
        <dbReference type="ChEBI" id="CHEBI:57972"/>
        <dbReference type="ChEBI" id="CHEBI:78442"/>
        <dbReference type="ChEBI" id="CHEBI:78497"/>
        <dbReference type="ChEBI" id="CHEBI:456215"/>
        <dbReference type="EC" id="6.1.1.7"/>
    </reaction>
</comment>
<comment type="function">
    <text evidence="9">Catalyzes the attachment of alanine to tRNA(Ala) in a two-step reaction: alanine is first activated by ATP to form Ala-AMP and then transferred to the acceptor end of tRNA(Ala). Also edits incorrectly charged Ser-tRNA(Ala) and Gly-tRNA(Ala) via its editing domain.</text>
</comment>
<dbReference type="PROSITE" id="PS50860">
    <property type="entry name" value="AA_TRNA_LIGASE_II_ALA"/>
    <property type="match status" value="1"/>
</dbReference>
<feature type="binding site" evidence="9">
    <location>
        <position position="476"/>
    </location>
    <ligand>
        <name>Zn(2+)</name>
        <dbReference type="ChEBI" id="CHEBI:29105"/>
    </ligand>
</feature>
<keyword evidence="3 9" id="KW-0436">Ligase</keyword>
<dbReference type="GO" id="GO:0002161">
    <property type="term" value="F:aminoacyl-tRNA deacylase activity"/>
    <property type="evidence" value="ECO:0007669"/>
    <property type="project" value="TreeGrafter"/>
</dbReference>
<dbReference type="InterPro" id="IPR050058">
    <property type="entry name" value="Ala-tRNA_ligase"/>
</dbReference>
<dbReference type="PATRIC" id="fig|1618642.3.peg.315"/>
<evidence type="ECO:0000259" key="10">
    <source>
        <dbReference type="PROSITE" id="PS50860"/>
    </source>
</evidence>
<dbReference type="Gene3D" id="3.30.54.20">
    <property type="match status" value="1"/>
</dbReference>
<evidence type="ECO:0000313" key="12">
    <source>
        <dbReference type="Proteomes" id="UP000034137"/>
    </source>
</evidence>
<dbReference type="Proteomes" id="UP000034137">
    <property type="component" value="Unassembled WGS sequence"/>
</dbReference>
<protein>
    <recommendedName>
        <fullName evidence="9">Alanine--tRNA ligase</fullName>
        <ecNumber evidence="9">6.1.1.7</ecNumber>
    </recommendedName>
    <alternativeName>
        <fullName evidence="9">Alanyl-tRNA synthetase</fullName>
        <shortName evidence="9">AlaRS</shortName>
    </alternativeName>
</protein>
<gene>
    <name evidence="9" type="primary">alaS</name>
    <name evidence="11" type="ORF">UT64_C0011G0010</name>
</gene>
<dbReference type="EMBL" id="LBXO01000011">
    <property type="protein sequence ID" value="KKR33277.1"/>
    <property type="molecule type" value="Genomic_DNA"/>
</dbReference>
<evidence type="ECO:0000256" key="9">
    <source>
        <dbReference type="HAMAP-Rule" id="MF_00036"/>
    </source>
</evidence>
<dbReference type="SUPFAM" id="SSF55681">
    <property type="entry name" value="Class II aaRS and biotin synthetases"/>
    <property type="match status" value="1"/>
</dbReference>
<dbReference type="InterPro" id="IPR023033">
    <property type="entry name" value="Ala_tRNA_ligase_euk/bac"/>
</dbReference>
<name>A0A0G0T626_9BACT</name>
<dbReference type="InterPro" id="IPR018162">
    <property type="entry name" value="Ala-tRNA-ligase_IIc_anticod-bd"/>
</dbReference>
<dbReference type="InterPro" id="IPR012947">
    <property type="entry name" value="tRNA_SAD"/>
</dbReference>
<evidence type="ECO:0000256" key="2">
    <source>
        <dbReference type="ARBA" id="ARBA00022555"/>
    </source>
</evidence>
<reference evidence="11 12" key="1">
    <citation type="journal article" date="2015" name="Nature">
        <title>rRNA introns, odd ribosomes, and small enigmatic genomes across a large radiation of phyla.</title>
        <authorList>
            <person name="Brown C.T."/>
            <person name="Hug L.A."/>
            <person name="Thomas B.C."/>
            <person name="Sharon I."/>
            <person name="Castelle C.J."/>
            <person name="Singh A."/>
            <person name="Wilkins M.J."/>
            <person name="Williams K.H."/>
            <person name="Banfield J.F."/>
        </authorList>
    </citation>
    <scope>NUCLEOTIDE SEQUENCE [LARGE SCALE GENOMIC DNA]</scope>
</reference>
<evidence type="ECO:0000256" key="5">
    <source>
        <dbReference type="ARBA" id="ARBA00022840"/>
    </source>
</evidence>
<dbReference type="SMART" id="SM00863">
    <property type="entry name" value="tRNA_SAD"/>
    <property type="match status" value="1"/>
</dbReference>
<evidence type="ECO:0000256" key="7">
    <source>
        <dbReference type="ARBA" id="ARBA00022917"/>
    </source>
</evidence>
<evidence type="ECO:0000256" key="8">
    <source>
        <dbReference type="ARBA" id="ARBA00023146"/>
    </source>
</evidence>
<dbReference type="GO" id="GO:0004813">
    <property type="term" value="F:alanine-tRNA ligase activity"/>
    <property type="evidence" value="ECO:0007669"/>
    <property type="project" value="UniProtKB-UniRule"/>
</dbReference>
<dbReference type="InterPro" id="IPR018165">
    <property type="entry name" value="Ala-tRNA-synth_IIc_core"/>
</dbReference>
<dbReference type="NCBIfam" id="TIGR00344">
    <property type="entry name" value="alaS"/>
    <property type="match status" value="1"/>
</dbReference>
<comment type="subcellular location">
    <subcellularLocation>
        <location evidence="9">Cytoplasm</location>
    </subcellularLocation>
</comment>
<dbReference type="Gene3D" id="3.30.980.10">
    <property type="entry name" value="Threonyl-trna Synthetase, Chain A, domain 2"/>
    <property type="match status" value="1"/>
</dbReference>
<comment type="cofactor">
    <cofactor evidence="9">
        <name>Zn(2+)</name>
        <dbReference type="ChEBI" id="CHEBI:29105"/>
    </cofactor>
    <text evidence="9">Binds 1 zinc ion per subunit.</text>
</comment>
<evidence type="ECO:0000256" key="1">
    <source>
        <dbReference type="ARBA" id="ARBA00008226"/>
    </source>
</evidence>
<dbReference type="Gene3D" id="3.30.930.10">
    <property type="entry name" value="Bira Bifunctional Protein, Domain 2"/>
    <property type="match status" value="1"/>
</dbReference>
<dbReference type="PRINTS" id="PR00980">
    <property type="entry name" value="TRNASYNTHALA"/>
</dbReference>
<proteinExistence type="inferred from homology"/>
<keyword evidence="8 9" id="KW-0030">Aminoacyl-tRNA synthetase</keyword>
<feature type="binding site" evidence="9">
    <location>
        <position position="578"/>
    </location>
    <ligand>
        <name>Zn(2+)</name>
        <dbReference type="ChEBI" id="CHEBI:29105"/>
    </ligand>
</feature>
<comment type="caution">
    <text evidence="11">The sequence shown here is derived from an EMBL/GenBank/DDBJ whole genome shotgun (WGS) entry which is preliminary data.</text>
</comment>
<dbReference type="NCBIfam" id="NF002436">
    <property type="entry name" value="PRK01584.1"/>
    <property type="match status" value="1"/>
</dbReference>
<keyword evidence="9" id="KW-0862">Zinc</keyword>
<keyword evidence="4 9" id="KW-0547">Nucleotide-binding</keyword>
<dbReference type="PANTHER" id="PTHR11777:SF9">
    <property type="entry name" value="ALANINE--TRNA LIGASE, CYTOPLASMIC"/>
    <property type="match status" value="1"/>
</dbReference>
<dbReference type="InterPro" id="IPR018164">
    <property type="entry name" value="Ala-tRNA-synth_IIc_N"/>
</dbReference>
<dbReference type="AlphaFoldDB" id="A0A0G0T626"/>
<dbReference type="SUPFAM" id="SSF55186">
    <property type="entry name" value="ThrRS/AlaRS common domain"/>
    <property type="match status" value="1"/>
</dbReference>
<feature type="binding site" evidence="9">
    <location>
        <position position="472"/>
    </location>
    <ligand>
        <name>Zn(2+)</name>
        <dbReference type="ChEBI" id="CHEBI:29105"/>
    </ligand>
</feature>
<dbReference type="InterPro" id="IPR002318">
    <property type="entry name" value="Ala-tRNA-lgiase_IIc"/>
</dbReference>
<dbReference type="InterPro" id="IPR018163">
    <property type="entry name" value="Thr/Ala-tRNA-synth_IIc_edit"/>
</dbReference>
<keyword evidence="7 9" id="KW-0648">Protein biosynthesis</keyword>
<keyword evidence="2 9" id="KW-0820">tRNA-binding</keyword>
<evidence type="ECO:0000313" key="11">
    <source>
        <dbReference type="EMBL" id="KKR33277.1"/>
    </source>
</evidence>
<dbReference type="GO" id="GO:0006419">
    <property type="term" value="P:alanyl-tRNA aminoacylation"/>
    <property type="evidence" value="ECO:0007669"/>
    <property type="project" value="UniProtKB-UniRule"/>
</dbReference>
<dbReference type="CDD" id="cd00673">
    <property type="entry name" value="AlaRS_core"/>
    <property type="match status" value="1"/>
</dbReference>
<dbReference type="Pfam" id="PF01411">
    <property type="entry name" value="tRNA-synt_2c"/>
    <property type="match status" value="1"/>
</dbReference>
<keyword evidence="6 9" id="KW-0694">RNA-binding</keyword>
<comment type="similarity">
    <text evidence="1 9">Belongs to the class-II aminoacyl-tRNA synthetase family.</text>
</comment>
<comment type="domain">
    <text evidence="9">Consists of three domains; the N-terminal catalytic domain, the editing domain and the C-terminal C-Ala domain. The editing domain removes incorrectly charged amino acids, while the C-Ala domain, along with tRNA(Ala), serves as a bridge to cooperatively bring together the editing and aminoacylation centers thus stimulating deacylation of misacylated tRNAs.</text>
</comment>
<dbReference type="GO" id="GO:0005737">
    <property type="term" value="C:cytoplasm"/>
    <property type="evidence" value="ECO:0007669"/>
    <property type="project" value="UniProtKB-SubCell"/>
</dbReference>
<keyword evidence="9" id="KW-0963">Cytoplasm</keyword>
<dbReference type="EC" id="6.1.1.7" evidence="9"/>
<evidence type="ECO:0000256" key="3">
    <source>
        <dbReference type="ARBA" id="ARBA00022598"/>
    </source>
</evidence>
<dbReference type="Pfam" id="PF07973">
    <property type="entry name" value="tRNA_SAD"/>
    <property type="match status" value="1"/>
</dbReference>